<protein>
    <submittedName>
        <fullName evidence="1">Uncharacterized protein</fullName>
    </submittedName>
</protein>
<keyword evidence="2" id="KW-1185">Reference proteome</keyword>
<comment type="caution">
    <text evidence="1">The sequence shown here is derived from an EMBL/GenBank/DDBJ whole genome shotgun (WGS) entry which is preliminary data.</text>
</comment>
<proteinExistence type="predicted"/>
<dbReference type="EMBL" id="JBJHZY010000001">
    <property type="protein sequence ID" value="MFL0267232.1"/>
    <property type="molecule type" value="Genomic_DNA"/>
</dbReference>
<organism evidence="1 2">
    <name type="scientific">Candidatus Clostridium radicumherbarum</name>
    <dbReference type="NCBI Taxonomy" id="3381662"/>
    <lineage>
        <taxon>Bacteria</taxon>
        <taxon>Bacillati</taxon>
        <taxon>Bacillota</taxon>
        <taxon>Clostridia</taxon>
        <taxon>Eubacteriales</taxon>
        <taxon>Clostridiaceae</taxon>
        <taxon>Clostridium</taxon>
    </lineage>
</organism>
<dbReference type="RefSeq" id="WP_406763840.1">
    <property type="nucleotide sequence ID" value="NZ_JBJHZY010000001.1"/>
</dbReference>
<sequence length="54" mass="6033">MKNKEKVINYQNMAIVKQLNTMTAYGIGGLGNTPVPKEIIHNEDIETGKENSKE</sequence>
<reference evidence="1 2" key="1">
    <citation type="submission" date="2024-11" db="EMBL/GenBank/DDBJ databases">
        <authorList>
            <person name="Heng Y.C."/>
            <person name="Lim A.C.H."/>
            <person name="Lee J.K.Y."/>
            <person name="Kittelmann S."/>
        </authorList>
    </citation>
    <scope>NUCLEOTIDE SEQUENCE [LARGE SCALE GENOMIC DNA]</scope>
    <source>
        <strain evidence="1 2">WILCCON 0202</strain>
    </source>
</reference>
<evidence type="ECO:0000313" key="2">
    <source>
        <dbReference type="Proteomes" id="UP001623661"/>
    </source>
</evidence>
<gene>
    <name evidence="1" type="ORF">ACJDUH_03870</name>
</gene>
<accession>A0ABW8TNF1</accession>
<evidence type="ECO:0000313" key="1">
    <source>
        <dbReference type="EMBL" id="MFL0267232.1"/>
    </source>
</evidence>
<dbReference type="Proteomes" id="UP001623661">
    <property type="component" value="Unassembled WGS sequence"/>
</dbReference>
<name>A0ABW8TNF1_9CLOT</name>